<feature type="domain" description="Helix-hairpin-helix DNA-binding motif class 1" evidence="2">
    <location>
        <begin position="187"/>
        <end position="206"/>
    </location>
</feature>
<dbReference type="GO" id="GO:0003677">
    <property type="term" value="F:DNA binding"/>
    <property type="evidence" value="ECO:0007669"/>
    <property type="project" value="InterPro"/>
</dbReference>
<evidence type="ECO:0000313" key="3">
    <source>
        <dbReference type="EMBL" id="KZB85474.1"/>
    </source>
</evidence>
<proteinExistence type="predicted"/>
<dbReference type="AlphaFoldDB" id="A0A154MM60"/>
<reference evidence="4 6" key="2">
    <citation type="submission" date="2016-11" db="EMBL/GenBank/DDBJ databases">
        <title>Genome sequencing of Amycolatopsis regifaucium.</title>
        <authorList>
            <person name="Mayilraj S."/>
            <person name="Kaur N."/>
        </authorList>
    </citation>
    <scope>NUCLEOTIDE SEQUENCE [LARGE SCALE GENOMIC DNA]</scope>
    <source>
        <strain evidence="4 6">GY080</strain>
    </source>
</reference>
<dbReference type="Proteomes" id="UP000186883">
    <property type="component" value="Unassembled WGS sequence"/>
</dbReference>
<dbReference type="InterPro" id="IPR019554">
    <property type="entry name" value="Soluble_ligand-bd"/>
</dbReference>
<dbReference type="Proteomes" id="UP000076321">
    <property type="component" value="Unassembled WGS sequence"/>
</dbReference>
<dbReference type="GO" id="GO:0015627">
    <property type="term" value="C:type II protein secretion system complex"/>
    <property type="evidence" value="ECO:0007669"/>
    <property type="project" value="TreeGrafter"/>
</dbReference>
<evidence type="ECO:0000313" key="4">
    <source>
        <dbReference type="EMBL" id="OKA03573.1"/>
    </source>
</evidence>
<dbReference type="InterPro" id="IPR051675">
    <property type="entry name" value="Endo/Exo/Phosphatase_dom_1"/>
</dbReference>
<dbReference type="EMBL" id="LOBU02000030">
    <property type="protein sequence ID" value="OKA03573.1"/>
    <property type="molecule type" value="Genomic_DNA"/>
</dbReference>
<feature type="domain" description="Helix-hairpin-helix DNA-binding motif class 1" evidence="2">
    <location>
        <begin position="217"/>
        <end position="236"/>
    </location>
</feature>
<keyword evidence="1" id="KW-0812">Transmembrane</keyword>
<dbReference type="Gene3D" id="3.10.560.10">
    <property type="entry name" value="Outer membrane lipoprotein wza domain like"/>
    <property type="match status" value="1"/>
</dbReference>
<dbReference type="Gene3D" id="1.10.150.320">
    <property type="entry name" value="Photosystem II 12 kDa extrinsic protein"/>
    <property type="match status" value="1"/>
</dbReference>
<dbReference type="Pfam" id="PF10531">
    <property type="entry name" value="SLBB"/>
    <property type="match status" value="1"/>
</dbReference>
<dbReference type="SMART" id="SM00278">
    <property type="entry name" value="HhH1"/>
    <property type="match status" value="2"/>
</dbReference>
<evidence type="ECO:0000313" key="5">
    <source>
        <dbReference type="Proteomes" id="UP000076321"/>
    </source>
</evidence>
<accession>A0A154MM60</accession>
<dbReference type="PANTHER" id="PTHR21180">
    <property type="entry name" value="ENDONUCLEASE/EXONUCLEASE/PHOSPHATASE FAMILY DOMAIN-CONTAINING PROTEIN 1"/>
    <property type="match status" value="1"/>
</dbReference>
<dbReference type="Pfam" id="PF12836">
    <property type="entry name" value="HHH_3"/>
    <property type="match status" value="1"/>
</dbReference>
<keyword evidence="1" id="KW-0472">Membrane</keyword>
<reference evidence="3 5" key="1">
    <citation type="submission" date="2015-12" db="EMBL/GenBank/DDBJ databases">
        <title>Amycolatopsis regifaucium genome sequencing and assembly.</title>
        <authorList>
            <person name="Mayilraj S."/>
        </authorList>
    </citation>
    <scope>NUCLEOTIDE SEQUENCE [LARGE SCALE GENOMIC DNA]</scope>
    <source>
        <strain evidence="3 5">GY080</strain>
    </source>
</reference>
<evidence type="ECO:0000259" key="2">
    <source>
        <dbReference type="SMART" id="SM00278"/>
    </source>
</evidence>
<sequence length="240" mass="24470">MFDRTARPPGSSANARLAWLAAQLSPPTQGPPAGRLVRRWVPARFTADGVPVKRRWFAVAAVLIAVAVIVTGAVTLFGHRPGAETPPPLPSAKAAGDAPAAAAKAPLVVSVVGRVLNPGLVTIPPGARVADALTAAGGPRPGTDLTGLNLARRLTDGEQVAVGVPGPAGAGPGTPPGKLDLNTATAEQLDTLPGVGEVMAKRIVDWRSGHGGFTTVEQLREVEGIGESKFKKVRELVSVG</sequence>
<evidence type="ECO:0000313" key="6">
    <source>
        <dbReference type="Proteomes" id="UP000186883"/>
    </source>
</evidence>
<name>A0A154MM60_9PSEU</name>
<evidence type="ECO:0000256" key="1">
    <source>
        <dbReference type="SAM" id="Phobius"/>
    </source>
</evidence>
<dbReference type="NCBIfam" id="TIGR00426">
    <property type="entry name" value="competence protein ComEA helix-hairpin-helix repeat region"/>
    <property type="match status" value="1"/>
</dbReference>
<dbReference type="OrthoDB" id="9758724at2"/>
<dbReference type="InterPro" id="IPR010994">
    <property type="entry name" value="RuvA_2-like"/>
</dbReference>
<dbReference type="PANTHER" id="PTHR21180:SF32">
    <property type="entry name" value="ENDONUCLEASE_EXONUCLEASE_PHOSPHATASE FAMILY DOMAIN-CONTAINING PROTEIN 1"/>
    <property type="match status" value="1"/>
</dbReference>
<gene>
    <name evidence="4" type="ORF">ATP06_0235390</name>
    <name evidence="3" type="ORF">AVL48_31510</name>
</gene>
<dbReference type="GO" id="GO:0006281">
    <property type="term" value="P:DNA repair"/>
    <property type="evidence" value="ECO:0007669"/>
    <property type="project" value="InterPro"/>
</dbReference>
<dbReference type="GO" id="GO:0015628">
    <property type="term" value="P:protein secretion by the type II secretion system"/>
    <property type="evidence" value="ECO:0007669"/>
    <property type="project" value="TreeGrafter"/>
</dbReference>
<comment type="caution">
    <text evidence="3">The sequence shown here is derived from an EMBL/GenBank/DDBJ whole genome shotgun (WGS) entry which is preliminary data.</text>
</comment>
<keyword evidence="6" id="KW-1185">Reference proteome</keyword>
<dbReference type="InterPro" id="IPR004509">
    <property type="entry name" value="Competence_ComEA_HhH"/>
</dbReference>
<protein>
    <submittedName>
        <fullName evidence="3">Competence protein ComEA</fullName>
    </submittedName>
</protein>
<organism evidence="3 5">
    <name type="scientific">Amycolatopsis regifaucium</name>
    <dbReference type="NCBI Taxonomy" id="546365"/>
    <lineage>
        <taxon>Bacteria</taxon>
        <taxon>Bacillati</taxon>
        <taxon>Actinomycetota</taxon>
        <taxon>Actinomycetes</taxon>
        <taxon>Pseudonocardiales</taxon>
        <taxon>Pseudonocardiaceae</taxon>
        <taxon>Amycolatopsis</taxon>
    </lineage>
</organism>
<dbReference type="SUPFAM" id="SSF47781">
    <property type="entry name" value="RuvA domain 2-like"/>
    <property type="match status" value="1"/>
</dbReference>
<dbReference type="InterPro" id="IPR003583">
    <property type="entry name" value="Hlx-hairpin-Hlx_DNA-bd_motif"/>
</dbReference>
<dbReference type="RefSeq" id="WP_061982697.1">
    <property type="nucleotide sequence ID" value="NZ_FOPQ01000023.1"/>
</dbReference>
<keyword evidence="1" id="KW-1133">Transmembrane helix</keyword>
<dbReference type="EMBL" id="LQCI01000011">
    <property type="protein sequence ID" value="KZB85474.1"/>
    <property type="molecule type" value="Genomic_DNA"/>
</dbReference>
<feature type="transmembrane region" description="Helical" evidence="1">
    <location>
        <begin position="56"/>
        <end position="77"/>
    </location>
</feature>